<organism evidence="2 3">
    <name type="scientific">Cladophialophora chaetospira</name>
    <dbReference type="NCBI Taxonomy" id="386627"/>
    <lineage>
        <taxon>Eukaryota</taxon>
        <taxon>Fungi</taxon>
        <taxon>Dikarya</taxon>
        <taxon>Ascomycota</taxon>
        <taxon>Pezizomycotina</taxon>
        <taxon>Eurotiomycetes</taxon>
        <taxon>Chaetothyriomycetidae</taxon>
        <taxon>Chaetothyriales</taxon>
        <taxon>Herpotrichiellaceae</taxon>
        <taxon>Cladophialophora</taxon>
    </lineage>
</organism>
<dbReference type="EMBL" id="JAPDRK010000026">
    <property type="protein sequence ID" value="KAJ9602558.1"/>
    <property type="molecule type" value="Genomic_DNA"/>
</dbReference>
<dbReference type="Proteomes" id="UP001172673">
    <property type="component" value="Unassembled WGS sequence"/>
</dbReference>
<evidence type="ECO:0000259" key="1">
    <source>
        <dbReference type="Pfam" id="PF13577"/>
    </source>
</evidence>
<protein>
    <recommendedName>
        <fullName evidence="1">SnoaL-like domain-containing protein</fullName>
    </recommendedName>
</protein>
<dbReference type="InterPro" id="IPR037401">
    <property type="entry name" value="SnoaL-like"/>
</dbReference>
<accession>A0AA38WWR7</accession>
<comment type="caution">
    <text evidence="2">The sequence shown here is derived from an EMBL/GenBank/DDBJ whole genome shotgun (WGS) entry which is preliminary data.</text>
</comment>
<reference evidence="2" key="1">
    <citation type="submission" date="2022-10" db="EMBL/GenBank/DDBJ databases">
        <title>Culturing micro-colonial fungi from biological soil crusts in the Mojave desert and describing Neophaeococcomyces mojavensis, and introducing the new genera and species Taxawa tesnikishii.</title>
        <authorList>
            <person name="Kurbessoian T."/>
            <person name="Stajich J.E."/>
        </authorList>
    </citation>
    <scope>NUCLEOTIDE SEQUENCE</scope>
    <source>
        <strain evidence="2">TK_41</strain>
    </source>
</reference>
<dbReference type="Gene3D" id="3.10.450.50">
    <property type="match status" value="1"/>
</dbReference>
<evidence type="ECO:0000313" key="2">
    <source>
        <dbReference type="EMBL" id="KAJ9602558.1"/>
    </source>
</evidence>
<gene>
    <name evidence="2" type="ORF">H2200_013101</name>
</gene>
<sequence length="162" mass="18092">MAPSINLKGLTTREAIADAAYRAVQGIDTYDLDLFKSALVDLNELSFEMNGVQMQGEDVILDSVFNFVGPLPTTHSLSNIRIDVDNDTADRACMTAYAVAVHYRKDEGMDPTTQHFTSAGIYTMDMIKDSNDGLWKIKKWAVKFVWFDGDRSITAREGFPAR</sequence>
<dbReference type="Pfam" id="PF13577">
    <property type="entry name" value="SnoaL_4"/>
    <property type="match status" value="1"/>
</dbReference>
<proteinExistence type="predicted"/>
<evidence type="ECO:0000313" key="3">
    <source>
        <dbReference type="Proteomes" id="UP001172673"/>
    </source>
</evidence>
<dbReference type="InterPro" id="IPR032710">
    <property type="entry name" value="NTF2-like_dom_sf"/>
</dbReference>
<feature type="domain" description="SnoaL-like" evidence="1">
    <location>
        <begin position="10"/>
        <end position="140"/>
    </location>
</feature>
<keyword evidence="3" id="KW-1185">Reference proteome</keyword>
<dbReference type="SUPFAM" id="SSF54427">
    <property type="entry name" value="NTF2-like"/>
    <property type="match status" value="1"/>
</dbReference>
<dbReference type="AlphaFoldDB" id="A0AA38WWR7"/>
<name>A0AA38WWR7_9EURO</name>